<feature type="transmembrane region" description="Helical" evidence="3">
    <location>
        <begin position="116"/>
        <end position="134"/>
    </location>
</feature>
<evidence type="ECO:0000313" key="5">
    <source>
        <dbReference type="EMBL" id="RGB93109.1"/>
    </source>
</evidence>
<feature type="region of interest" description="Disordered" evidence="2">
    <location>
        <begin position="453"/>
        <end position="557"/>
    </location>
</feature>
<dbReference type="PANTHER" id="PTHR33392:SF6">
    <property type="entry name" value="POLYISOPRENYL-TEICHOIC ACID--PEPTIDOGLYCAN TEICHOIC ACID TRANSFERASE TAGU"/>
    <property type="match status" value="1"/>
</dbReference>
<dbReference type="NCBIfam" id="TIGR00350">
    <property type="entry name" value="lytR_cpsA_psr"/>
    <property type="match status" value="1"/>
</dbReference>
<feature type="region of interest" description="Disordered" evidence="2">
    <location>
        <begin position="1"/>
        <end position="85"/>
    </location>
</feature>
<keyword evidence="3" id="KW-0812">Transmembrane</keyword>
<dbReference type="Pfam" id="PF03816">
    <property type="entry name" value="LytR_cpsA_psr"/>
    <property type="match status" value="1"/>
</dbReference>
<reference evidence="5 6" key="1">
    <citation type="submission" date="2018-08" db="EMBL/GenBank/DDBJ databases">
        <title>A genome reference for cultivated species of the human gut microbiota.</title>
        <authorList>
            <person name="Zou Y."/>
            <person name="Xue W."/>
            <person name="Luo G."/>
        </authorList>
    </citation>
    <scope>NUCLEOTIDE SEQUENCE [LARGE SCALE GENOMIC DNA]</scope>
    <source>
        <strain evidence="5 6">AF32-8AC</strain>
    </source>
</reference>
<evidence type="ECO:0000256" key="2">
    <source>
        <dbReference type="SAM" id="MobiDB-lite"/>
    </source>
</evidence>
<evidence type="ECO:0000256" key="3">
    <source>
        <dbReference type="SAM" id="Phobius"/>
    </source>
</evidence>
<comment type="similarity">
    <text evidence="1">Belongs to the LytR/CpsA/Psr (LCP) family.</text>
</comment>
<feature type="compositionally biased region" description="Acidic residues" evidence="2">
    <location>
        <begin position="491"/>
        <end position="503"/>
    </location>
</feature>
<evidence type="ECO:0000259" key="4">
    <source>
        <dbReference type="Pfam" id="PF03816"/>
    </source>
</evidence>
<keyword evidence="3" id="KW-1133">Transmembrane helix</keyword>
<feature type="transmembrane region" description="Helical" evidence="3">
    <location>
        <begin position="146"/>
        <end position="166"/>
    </location>
</feature>
<feature type="compositionally biased region" description="Polar residues" evidence="2">
    <location>
        <begin position="535"/>
        <end position="557"/>
    </location>
</feature>
<accession>A0A3E2UA72</accession>
<dbReference type="Proteomes" id="UP000260991">
    <property type="component" value="Unassembled WGS sequence"/>
</dbReference>
<protein>
    <submittedName>
        <fullName evidence="5">Transcriptional regulator</fullName>
    </submittedName>
</protein>
<name>A0A3E2UA72_9FIRM</name>
<dbReference type="InterPro" id="IPR050922">
    <property type="entry name" value="LytR/CpsA/Psr_CW_biosynth"/>
</dbReference>
<dbReference type="AlphaFoldDB" id="A0A3E2UA72"/>
<dbReference type="InterPro" id="IPR004474">
    <property type="entry name" value="LytR_CpsA_psr"/>
</dbReference>
<proteinExistence type="inferred from homology"/>
<comment type="caution">
    <text evidence="5">The sequence shown here is derived from an EMBL/GenBank/DDBJ whole genome shotgun (WGS) entry which is preliminary data.</text>
</comment>
<dbReference type="RefSeq" id="WP_158402250.1">
    <property type="nucleotide sequence ID" value="NZ_QVER01000002.1"/>
</dbReference>
<keyword evidence="3" id="KW-0472">Membrane</keyword>
<evidence type="ECO:0000256" key="1">
    <source>
        <dbReference type="ARBA" id="ARBA00006068"/>
    </source>
</evidence>
<organism evidence="5 6">
    <name type="scientific">Faecalibacterium prausnitzii</name>
    <dbReference type="NCBI Taxonomy" id="853"/>
    <lineage>
        <taxon>Bacteria</taxon>
        <taxon>Bacillati</taxon>
        <taxon>Bacillota</taxon>
        <taxon>Clostridia</taxon>
        <taxon>Eubacteriales</taxon>
        <taxon>Oscillospiraceae</taxon>
        <taxon>Faecalibacterium</taxon>
    </lineage>
</organism>
<evidence type="ECO:0000313" key="6">
    <source>
        <dbReference type="Proteomes" id="UP000260991"/>
    </source>
</evidence>
<sequence>MFDENKHTHPQNNDEGPRHIHRGIKRSEPDEVEVDSADFFSPEPPRPKAPPKPAPTPPSEPPKSPVPPRRQWEPLHPSEPAPADDKLPKGGMVLLVLQAILSLAALVQLWRTQMLPVLYLVIITALLVLLWLLVRKCLASRSGAVVARVLSILLCAALAVGCVWAQQGLTALDSMTSGLLTGAEANKITKEPFVVYLSGVDNRGELTEKARSDVNILAVVNPTTKQAALINTPRDYYVDLAGTDSKDKLTHAGLYGVETSMATLGNLYGVNVEHYLRINFAGFINIIDAIGGVDVYSDQAFTSVGSPGYYDPTTFAEGWNHLDGKSALAFARERHAFKTGDIQRGINQMKVIDAVANKLKSPALLMGFSKLMDAAADCFVTSLSQEQISALVRMQLGDLANWDIQSYTVTGSGAKSTKCYSAKGQSLYVMKPDENSVNEAKALVAAVLGGEDKLTSTSQTPEKTDVFTPTADPNAGASIPEESPDSVIAEEPAESEVPAEEAPADSQPAEGDASGEPSASTEVPADSSEEAPAGSTESPSFSMPTQEQVEQAASSLHQAASTVLDALFGSGSGDASSAENDAA</sequence>
<dbReference type="Gene3D" id="3.40.630.190">
    <property type="entry name" value="LCP protein"/>
    <property type="match status" value="1"/>
</dbReference>
<gene>
    <name evidence="5" type="ORF">DWZ46_01815</name>
</gene>
<feature type="domain" description="Cell envelope-related transcriptional attenuator" evidence="4">
    <location>
        <begin position="211"/>
        <end position="360"/>
    </location>
</feature>
<dbReference type="EMBL" id="QVER01000002">
    <property type="protein sequence ID" value="RGB93109.1"/>
    <property type="molecule type" value="Genomic_DNA"/>
</dbReference>
<feature type="transmembrane region" description="Helical" evidence="3">
    <location>
        <begin position="92"/>
        <end position="110"/>
    </location>
</feature>
<feature type="compositionally biased region" description="Pro residues" evidence="2">
    <location>
        <begin position="42"/>
        <end position="68"/>
    </location>
</feature>
<dbReference type="PANTHER" id="PTHR33392">
    <property type="entry name" value="POLYISOPRENYL-TEICHOIC ACID--PEPTIDOGLYCAN TEICHOIC ACID TRANSFERASE TAGU"/>
    <property type="match status" value="1"/>
</dbReference>